<protein>
    <submittedName>
        <fullName evidence="1">Uncharacterized protein</fullName>
    </submittedName>
</protein>
<organism evidence="1 2">
    <name type="scientific">Dreissena polymorpha</name>
    <name type="common">Zebra mussel</name>
    <name type="synonym">Mytilus polymorpha</name>
    <dbReference type="NCBI Taxonomy" id="45954"/>
    <lineage>
        <taxon>Eukaryota</taxon>
        <taxon>Metazoa</taxon>
        <taxon>Spiralia</taxon>
        <taxon>Lophotrochozoa</taxon>
        <taxon>Mollusca</taxon>
        <taxon>Bivalvia</taxon>
        <taxon>Autobranchia</taxon>
        <taxon>Heteroconchia</taxon>
        <taxon>Euheterodonta</taxon>
        <taxon>Imparidentia</taxon>
        <taxon>Neoheterodontei</taxon>
        <taxon>Myida</taxon>
        <taxon>Dreissenoidea</taxon>
        <taxon>Dreissenidae</taxon>
        <taxon>Dreissena</taxon>
    </lineage>
</organism>
<keyword evidence="2" id="KW-1185">Reference proteome</keyword>
<dbReference type="EMBL" id="JAIWYP010000001">
    <property type="protein sequence ID" value="KAH3890804.1"/>
    <property type="molecule type" value="Genomic_DNA"/>
</dbReference>
<accession>A0A9D4S353</accession>
<comment type="caution">
    <text evidence="1">The sequence shown here is derived from an EMBL/GenBank/DDBJ whole genome shotgun (WGS) entry which is preliminary data.</text>
</comment>
<reference evidence="1" key="2">
    <citation type="submission" date="2020-11" db="EMBL/GenBank/DDBJ databases">
        <authorList>
            <person name="McCartney M.A."/>
            <person name="Auch B."/>
            <person name="Kono T."/>
            <person name="Mallez S."/>
            <person name="Becker A."/>
            <person name="Gohl D.M."/>
            <person name="Silverstein K.A.T."/>
            <person name="Koren S."/>
            <person name="Bechman K.B."/>
            <person name="Herman A."/>
            <person name="Abrahante J.E."/>
            <person name="Garbe J."/>
        </authorList>
    </citation>
    <scope>NUCLEOTIDE SEQUENCE</scope>
    <source>
        <strain evidence="1">Duluth1</strain>
        <tissue evidence="1">Whole animal</tissue>
    </source>
</reference>
<sequence length="154" mass="16757">MNDRQTDRQAKNNIPPIFRSGGIKRLKISAMSKANLEEDGNEQIWSLPTALLLTRSAAVKETIARVITTKGPEPHTSLIVGLADKTVAARVVINGMVMRNFSLRWDGAVIVIHNSRTFSNSPIMAADAYVSATSALGHPPEAPFMSPHVVSVWL</sequence>
<dbReference type="Proteomes" id="UP000828390">
    <property type="component" value="Unassembled WGS sequence"/>
</dbReference>
<name>A0A9D4S353_DREPO</name>
<dbReference type="AlphaFoldDB" id="A0A9D4S353"/>
<reference evidence="1" key="1">
    <citation type="journal article" date="2019" name="bioRxiv">
        <title>The Genome of the Zebra Mussel, Dreissena polymorpha: A Resource for Invasive Species Research.</title>
        <authorList>
            <person name="McCartney M.A."/>
            <person name="Auch B."/>
            <person name="Kono T."/>
            <person name="Mallez S."/>
            <person name="Zhang Y."/>
            <person name="Obille A."/>
            <person name="Becker A."/>
            <person name="Abrahante J.E."/>
            <person name="Garbe J."/>
            <person name="Badalamenti J.P."/>
            <person name="Herman A."/>
            <person name="Mangelson H."/>
            <person name="Liachko I."/>
            <person name="Sullivan S."/>
            <person name="Sone E.D."/>
            <person name="Koren S."/>
            <person name="Silverstein K.A.T."/>
            <person name="Beckman K.B."/>
            <person name="Gohl D.M."/>
        </authorList>
    </citation>
    <scope>NUCLEOTIDE SEQUENCE</scope>
    <source>
        <strain evidence="1">Duluth1</strain>
        <tissue evidence="1">Whole animal</tissue>
    </source>
</reference>
<evidence type="ECO:0000313" key="1">
    <source>
        <dbReference type="EMBL" id="KAH3890804.1"/>
    </source>
</evidence>
<gene>
    <name evidence="1" type="ORF">DPMN_014892</name>
</gene>
<evidence type="ECO:0000313" key="2">
    <source>
        <dbReference type="Proteomes" id="UP000828390"/>
    </source>
</evidence>
<proteinExistence type="predicted"/>